<dbReference type="Pfam" id="PF05940">
    <property type="entry name" value="NnrS"/>
    <property type="match status" value="1"/>
</dbReference>
<feature type="transmembrane region" description="Helical" evidence="1">
    <location>
        <begin position="141"/>
        <end position="160"/>
    </location>
</feature>
<keyword evidence="1" id="KW-0812">Transmembrane</keyword>
<evidence type="ECO:0000313" key="3">
    <source>
        <dbReference type="Proteomes" id="UP000240527"/>
    </source>
</evidence>
<feature type="transmembrane region" description="Helical" evidence="1">
    <location>
        <begin position="172"/>
        <end position="191"/>
    </location>
</feature>
<dbReference type="Proteomes" id="UP000240527">
    <property type="component" value="Chromosome"/>
</dbReference>
<organism evidence="2 3">
    <name type="scientific">Caulobacter segnis</name>
    <dbReference type="NCBI Taxonomy" id="88688"/>
    <lineage>
        <taxon>Bacteria</taxon>
        <taxon>Pseudomonadati</taxon>
        <taxon>Pseudomonadota</taxon>
        <taxon>Alphaproteobacteria</taxon>
        <taxon>Caulobacterales</taxon>
        <taxon>Caulobacteraceae</taxon>
        <taxon>Caulobacter</taxon>
    </lineage>
</organism>
<keyword evidence="1" id="KW-0472">Membrane</keyword>
<accession>A0ABN5IVU5</accession>
<keyword evidence="1" id="KW-1133">Transmembrane helix</keyword>
<sequence length="390" mass="41151">MSTAQQRRAYAGPALFSYGFRPFFLSGAIWSALSIPLWIWSLFGGQTVAGHLDWHVHEMLFGMLGAILAGFLTTAIPNWTGRMPVIGAKLAALWSLWLAGRLAMLFQVFIGPAAAWIDAAFLFVFAAVVWREVLSGKNWRNLPICLLTALMAAANVAFHLDAALGLQGLGTRVALAVAAVMLALIGGRITPSFTQNWLRQRGETKLPPPFGTFDKVAVISAAVAALSWAIAPGHAASGLLLVAAGGVNLARLTRWRGNRTTAEPLLSILHLGYVWLGLGLLLLGASVLTPLVPRPAGIHALSAGAIGVTCLAVMCRASRGHTGRPLSADRATVAIFAAINLAALLRLAAAFSADYQAGLLVLAALCWTLAYGGFAAFYGPMLVGPRPDRA</sequence>
<feature type="transmembrane region" description="Helical" evidence="1">
    <location>
        <begin position="298"/>
        <end position="319"/>
    </location>
</feature>
<dbReference type="InterPro" id="IPR010266">
    <property type="entry name" value="NnrS"/>
</dbReference>
<protein>
    <submittedName>
        <fullName evidence="2">NnrS family protein</fullName>
    </submittedName>
</protein>
<name>A0ABN5IVU5_9CAUL</name>
<feature type="transmembrane region" description="Helical" evidence="1">
    <location>
        <begin position="59"/>
        <end position="79"/>
    </location>
</feature>
<keyword evidence="3" id="KW-1185">Reference proteome</keyword>
<reference evidence="2 3" key="1">
    <citation type="journal article" date="2015" name="Biotechnol. Bioeng.">
        <title>Genome sequence and phenotypic characterization of Caulobacter segnis.</title>
        <authorList>
            <person name="Patel S."/>
            <person name="Fletcher B."/>
            <person name="Scott D.C."/>
            <person name="Ely B."/>
        </authorList>
    </citation>
    <scope>NUCLEOTIDE SEQUENCE [LARGE SCALE GENOMIC DNA]</scope>
    <source>
        <strain evidence="2 3">TK0059</strain>
    </source>
</reference>
<gene>
    <name evidence="2" type="ORF">B7G68_15600</name>
</gene>
<proteinExistence type="predicted"/>
<evidence type="ECO:0000313" key="2">
    <source>
        <dbReference type="EMBL" id="AVQ03144.1"/>
    </source>
</evidence>
<feature type="transmembrane region" description="Helical" evidence="1">
    <location>
        <begin position="265"/>
        <end position="292"/>
    </location>
</feature>
<evidence type="ECO:0000256" key="1">
    <source>
        <dbReference type="SAM" id="Phobius"/>
    </source>
</evidence>
<feature type="transmembrane region" description="Helical" evidence="1">
    <location>
        <begin position="357"/>
        <end position="379"/>
    </location>
</feature>
<feature type="transmembrane region" description="Helical" evidence="1">
    <location>
        <begin position="20"/>
        <end position="39"/>
    </location>
</feature>
<dbReference type="RefSeq" id="WP_013080135.1">
    <property type="nucleotide sequence ID" value="NZ_CP027850.1"/>
</dbReference>
<feature type="transmembrane region" description="Helical" evidence="1">
    <location>
        <begin position="331"/>
        <end position="351"/>
    </location>
</feature>
<dbReference type="EMBL" id="CP027850">
    <property type="protein sequence ID" value="AVQ03144.1"/>
    <property type="molecule type" value="Genomic_DNA"/>
</dbReference>